<proteinExistence type="predicted"/>
<dbReference type="AlphaFoldDB" id="A0A8B7V7R4"/>
<evidence type="ECO:0000256" key="1">
    <source>
        <dbReference type="SAM" id="MobiDB-lite"/>
    </source>
</evidence>
<reference evidence="2" key="1">
    <citation type="submission" date="2025-08" db="UniProtKB">
        <authorList>
            <consortium name="RefSeq"/>
        </authorList>
    </citation>
    <scope>IDENTIFICATION</scope>
    <source>
        <tissue evidence="2">Leukocyte</tissue>
    </source>
</reference>
<dbReference type="RefSeq" id="XP_020028006.1">
    <property type="nucleotide sequence ID" value="XM_020172417.1"/>
</dbReference>
<evidence type="ECO:0000313" key="2">
    <source>
        <dbReference type="RefSeq" id="XP_020028006.1"/>
    </source>
</evidence>
<dbReference type="KEGG" id="ccan:109692040"/>
<name>A0A8B7V7R4_CASCN</name>
<organism evidence="2">
    <name type="scientific">Castor canadensis</name>
    <name type="common">American beaver</name>
    <dbReference type="NCBI Taxonomy" id="51338"/>
    <lineage>
        <taxon>Eukaryota</taxon>
        <taxon>Metazoa</taxon>
        <taxon>Chordata</taxon>
        <taxon>Craniata</taxon>
        <taxon>Vertebrata</taxon>
        <taxon>Euteleostomi</taxon>
        <taxon>Mammalia</taxon>
        <taxon>Eutheria</taxon>
        <taxon>Euarchontoglires</taxon>
        <taxon>Glires</taxon>
        <taxon>Rodentia</taxon>
        <taxon>Castorimorpha</taxon>
        <taxon>Castoridae</taxon>
        <taxon>Castor</taxon>
    </lineage>
</organism>
<protein>
    <submittedName>
        <fullName evidence="2">Uncharacterized protein LOC109692040</fullName>
    </submittedName>
</protein>
<accession>A0A8B7V7R4</accession>
<feature type="region of interest" description="Disordered" evidence="1">
    <location>
        <begin position="1"/>
        <end position="26"/>
    </location>
</feature>
<gene>
    <name evidence="2" type="primary">LOC109692040</name>
</gene>
<sequence length="225" mass="25502">MKSGYPKVTLKRPKAKQQRKERTQETEGSWTKWKEIVYIQKSQYSWSVTAGPQVVKAQKGEHGRYMGFLKAATDIQRTSGTLTNAAATGVLFRANSLCHQQLFLTFFVSSQIFLLAFLRLLSELSVSSPCHTLRKGEPTTAFLSTDTVSIRAVTQSWFISNTQTHEQGRQHTQKPPDSEQVTSLSTHGKFRALHLTPLLLLWKVYHHGISMQELHLSAQIHSYLC</sequence>